<dbReference type="Proteomes" id="UP001457282">
    <property type="component" value="Unassembled WGS sequence"/>
</dbReference>
<dbReference type="EMBL" id="JBEDUW010000001">
    <property type="protein sequence ID" value="KAK9950557.1"/>
    <property type="molecule type" value="Genomic_DNA"/>
</dbReference>
<comment type="caution">
    <text evidence="2">The sequence shown here is derived from an EMBL/GenBank/DDBJ whole genome shotgun (WGS) entry which is preliminary data.</text>
</comment>
<dbReference type="AlphaFoldDB" id="A0AAW1YPT7"/>
<feature type="region of interest" description="Disordered" evidence="1">
    <location>
        <begin position="49"/>
        <end position="92"/>
    </location>
</feature>
<sequence length="148" mass="16141">MHLIRATLESTTRFRPHLLHSSVILTQDPFEWPLGHVLTRVPHSVTLTQVPSTSRSLFHPGPRQPRRKPAVVQPTLSSGSSTPSSGSSTTCQHLSVELLGTKQNLQNTLGRTSQASVDLIKLRAPRPSSLAPETLRSTLGPACKSRSR</sequence>
<feature type="compositionally biased region" description="Low complexity" evidence="1">
    <location>
        <begin position="74"/>
        <end position="90"/>
    </location>
</feature>
<accession>A0AAW1YPT7</accession>
<keyword evidence="3" id="KW-1185">Reference proteome</keyword>
<evidence type="ECO:0000256" key="1">
    <source>
        <dbReference type="SAM" id="MobiDB-lite"/>
    </source>
</evidence>
<proteinExistence type="predicted"/>
<feature type="region of interest" description="Disordered" evidence="1">
    <location>
        <begin position="128"/>
        <end position="148"/>
    </location>
</feature>
<organism evidence="2 3">
    <name type="scientific">Rubus argutus</name>
    <name type="common">Southern blackberry</name>
    <dbReference type="NCBI Taxonomy" id="59490"/>
    <lineage>
        <taxon>Eukaryota</taxon>
        <taxon>Viridiplantae</taxon>
        <taxon>Streptophyta</taxon>
        <taxon>Embryophyta</taxon>
        <taxon>Tracheophyta</taxon>
        <taxon>Spermatophyta</taxon>
        <taxon>Magnoliopsida</taxon>
        <taxon>eudicotyledons</taxon>
        <taxon>Gunneridae</taxon>
        <taxon>Pentapetalae</taxon>
        <taxon>rosids</taxon>
        <taxon>fabids</taxon>
        <taxon>Rosales</taxon>
        <taxon>Rosaceae</taxon>
        <taxon>Rosoideae</taxon>
        <taxon>Rosoideae incertae sedis</taxon>
        <taxon>Rubus</taxon>
    </lineage>
</organism>
<evidence type="ECO:0000313" key="2">
    <source>
        <dbReference type="EMBL" id="KAK9950557.1"/>
    </source>
</evidence>
<name>A0AAW1YPT7_RUBAR</name>
<protein>
    <submittedName>
        <fullName evidence="2">Uncharacterized protein</fullName>
    </submittedName>
</protein>
<reference evidence="2 3" key="1">
    <citation type="journal article" date="2023" name="G3 (Bethesda)">
        <title>A chromosome-length genome assembly and annotation of blackberry (Rubus argutus, cv. 'Hillquist').</title>
        <authorList>
            <person name="Bruna T."/>
            <person name="Aryal R."/>
            <person name="Dudchenko O."/>
            <person name="Sargent D.J."/>
            <person name="Mead D."/>
            <person name="Buti M."/>
            <person name="Cavallini A."/>
            <person name="Hytonen T."/>
            <person name="Andres J."/>
            <person name="Pham M."/>
            <person name="Weisz D."/>
            <person name="Mascagni F."/>
            <person name="Usai G."/>
            <person name="Natali L."/>
            <person name="Bassil N."/>
            <person name="Fernandez G.E."/>
            <person name="Lomsadze A."/>
            <person name="Armour M."/>
            <person name="Olukolu B."/>
            <person name="Poorten T."/>
            <person name="Britton C."/>
            <person name="Davik J."/>
            <person name="Ashrafi H."/>
            <person name="Aiden E.L."/>
            <person name="Borodovsky M."/>
            <person name="Worthington M."/>
        </authorList>
    </citation>
    <scope>NUCLEOTIDE SEQUENCE [LARGE SCALE GENOMIC DNA]</scope>
    <source>
        <strain evidence="2">PI 553951</strain>
    </source>
</reference>
<evidence type="ECO:0000313" key="3">
    <source>
        <dbReference type="Proteomes" id="UP001457282"/>
    </source>
</evidence>
<gene>
    <name evidence="2" type="ORF">M0R45_006042</name>
</gene>